<keyword evidence="3" id="KW-0233">DNA recombination</keyword>
<comment type="caution">
    <text evidence="5">The sequence shown here is derived from an EMBL/GenBank/DDBJ whole genome shotgun (WGS) entry which is preliminary data.</text>
</comment>
<dbReference type="InterPro" id="IPR050090">
    <property type="entry name" value="Tyrosine_recombinase_XerCD"/>
</dbReference>
<evidence type="ECO:0000313" key="5">
    <source>
        <dbReference type="EMBL" id="TFF37070.1"/>
    </source>
</evidence>
<keyword evidence="6" id="KW-1185">Reference proteome</keyword>
<organism evidence="5 6">
    <name type="scientific">Mucilaginibacter psychrotolerans</name>
    <dbReference type="NCBI Taxonomy" id="1524096"/>
    <lineage>
        <taxon>Bacteria</taxon>
        <taxon>Pseudomonadati</taxon>
        <taxon>Bacteroidota</taxon>
        <taxon>Sphingobacteriia</taxon>
        <taxon>Sphingobacteriales</taxon>
        <taxon>Sphingobacteriaceae</taxon>
        <taxon>Mucilaginibacter</taxon>
    </lineage>
</organism>
<dbReference type="EMBL" id="SOZE01000012">
    <property type="protein sequence ID" value="TFF37070.1"/>
    <property type="molecule type" value="Genomic_DNA"/>
</dbReference>
<dbReference type="Gene3D" id="1.10.150.130">
    <property type="match status" value="1"/>
</dbReference>
<dbReference type="InterPro" id="IPR011010">
    <property type="entry name" value="DNA_brk_join_enz"/>
</dbReference>
<keyword evidence="2" id="KW-0238">DNA-binding</keyword>
<dbReference type="InterPro" id="IPR013762">
    <property type="entry name" value="Integrase-like_cat_sf"/>
</dbReference>
<dbReference type="InterPro" id="IPR010998">
    <property type="entry name" value="Integrase_recombinase_N"/>
</dbReference>
<gene>
    <name evidence="5" type="ORF">E2R66_13360</name>
</gene>
<name>A0A4Y8SEK9_9SPHI</name>
<dbReference type="GO" id="GO:0006310">
    <property type="term" value="P:DNA recombination"/>
    <property type="evidence" value="ECO:0007669"/>
    <property type="project" value="UniProtKB-KW"/>
</dbReference>
<dbReference type="AlphaFoldDB" id="A0A4Y8SEK9"/>
<dbReference type="RefSeq" id="WP_133231570.1">
    <property type="nucleotide sequence ID" value="NZ_SOZE01000012.1"/>
</dbReference>
<comment type="similarity">
    <text evidence="1">Belongs to the 'phage' integrase family.</text>
</comment>
<dbReference type="InterPro" id="IPR002104">
    <property type="entry name" value="Integrase_catalytic"/>
</dbReference>
<dbReference type="InterPro" id="IPR035386">
    <property type="entry name" value="Arm-DNA-bind_5"/>
</dbReference>
<dbReference type="GO" id="GO:0003677">
    <property type="term" value="F:DNA binding"/>
    <property type="evidence" value="ECO:0007669"/>
    <property type="project" value="UniProtKB-KW"/>
</dbReference>
<dbReference type="GO" id="GO:0015074">
    <property type="term" value="P:DNA integration"/>
    <property type="evidence" value="ECO:0007669"/>
    <property type="project" value="InterPro"/>
</dbReference>
<dbReference type="InterPro" id="IPR025269">
    <property type="entry name" value="SAM-like_dom"/>
</dbReference>
<evidence type="ECO:0000256" key="1">
    <source>
        <dbReference type="ARBA" id="ARBA00008857"/>
    </source>
</evidence>
<evidence type="ECO:0000313" key="6">
    <source>
        <dbReference type="Proteomes" id="UP000297540"/>
    </source>
</evidence>
<dbReference type="Pfam" id="PF17293">
    <property type="entry name" value="Arm-DNA-bind_5"/>
    <property type="match status" value="1"/>
</dbReference>
<protein>
    <submittedName>
        <fullName evidence="5">Site-specific integrase</fullName>
    </submittedName>
</protein>
<evidence type="ECO:0000256" key="2">
    <source>
        <dbReference type="ARBA" id="ARBA00023125"/>
    </source>
</evidence>
<evidence type="ECO:0000259" key="4">
    <source>
        <dbReference type="PROSITE" id="PS51898"/>
    </source>
</evidence>
<dbReference type="Gene3D" id="1.10.443.10">
    <property type="entry name" value="Intergrase catalytic core"/>
    <property type="match status" value="1"/>
</dbReference>
<dbReference type="PANTHER" id="PTHR30349">
    <property type="entry name" value="PHAGE INTEGRASE-RELATED"/>
    <property type="match status" value="1"/>
</dbReference>
<dbReference type="SUPFAM" id="SSF56349">
    <property type="entry name" value="DNA breaking-rejoining enzymes"/>
    <property type="match status" value="1"/>
</dbReference>
<dbReference type="OrthoDB" id="892893at2"/>
<dbReference type="CDD" id="cd01185">
    <property type="entry name" value="INTN1_C_like"/>
    <property type="match status" value="1"/>
</dbReference>
<reference evidence="5 6" key="1">
    <citation type="journal article" date="2017" name="Int. J. Syst. Evol. Microbiol.">
        <title>Mucilaginibacterpsychrotolerans sp. nov., isolated from peatlands.</title>
        <authorList>
            <person name="Deng Y."/>
            <person name="Shen L."/>
            <person name="Xu B."/>
            <person name="Liu Y."/>
            <person name="Gu Z."/>
            <person name="Liu H."/>
            <person name="Zhou Y."/>
        </authorList>
    </citation>
    <scope>NUCLEOTIDE SEQUENCE [LARGE SCALE GENOMIC DNA]</scope>
    <source>
        <strain evidence="5 6">NH7-4</strain>
    </source>
</reference>
<evidence type="ECO:0000256" key="3">
    <source>
        <dbReference type="ARBA" id="ARBA00023172"/>
    </source>
</evidence>
<dbReference type="PANTHER" id="PTHR30349:SF64">
    <property type="entry name" value="PROPHAGE INTEGRASE INTD-RELATED"/>
    <property type="match status" value="1"/>
</dbReference>
<dbReference type="Pfam" id="PF00589">
    <property type="entry name" value="Phage_integrase"/>
    <property type="match status" value="1"/>
</dbReference>
<dbReference type="Proteomes" id="UP000297540">
    <property type="component" value="Unassembled WGS sequence"/>
</dbReference>
<accession>A0A4Y8SEK9</accession>
<proteinExistence type="inferred from homology"/>
<dbReference type="Pfam" id="PF13102">
    <property type="entry name" value="Phage_int_SAM_5"/>
    <property type="match status" value="1"/>
</dbReference>
<sequence>MKNHQKLTLLFWHRKSKADANGLAPVICRITIEGEEPEELGIGMKVHLKNWDIENKKAKGSGSNEKKTNLKISEVTVDLTRHFQTLQNQYENITPLMVKNVYKGLPAKLPKKTPKPEFEIVPSLLQVTDLHIANFKKMVEKKLRSPETLKQWNATRKKIEEFLVNQFQLKDMDLSSVEYSFAVKFYNYLTIDREKVIGEAAAKKQIKNLKEILTFAETSNWIGKNPIIKFKCGGDETDVPPLEYFEVEAIWTKKITIQRLAEVRDAFIFQCFTGYAFQDVYGLTPENIIKVGIAGERWLVKDRGKTGVSEAVPILPIIEEIIEKYKSHSCRLTMGQLVPVNSNQRYNGFLKELAIICGINRELNTHLARHTFADIMLNIMEFTLEEVSKMLGHKTIRTTQRYAKVKRSKISKTLARVKGIVFTEDGQLRKIAS</sequence>
<dbReference type="PROSITE" id="PS51898">
    <property type="entry name" value="TYR_RECOMBINASE"/>
    <property type="match status" value="1"/>
</dbReference>
<feature type="domain" description="Tyr recombinase" evidence="4">
    <location>
        <begin position="237"/>
        <end position="416"/>
    </location>
</feature>